<dbReference type="InterPro" id="IPR006311">
    <property type="entry name" value="TAT_signal"/>
</dbReference>
<dbReference type="EMBL" id="JBHTGP010000003">
    <property type="protein sequence ID" value="MFD0684112.1"/>
    <property type="molecule type" value="Genomic_DNA"/>
</dbReference>
<reference evidence="3" key="1">
    <citation type="journal article" date="2019" name="Int. J. Syst. Evol. Microbiol.">
        <title>The Global Catalogue of Microorganisms (GCM) 10K type strain sequencing project: providing services to taxonomists for standard genome sequencing and annotation.</title>
        <authorList>
            <consortium name="The Broad Institute Genomics Platform"/>
            <consortium name="The Broad Institute Genome Sequencing Center for Infectious Disease"/>
            <person name="Wu L."/>
            <person name="Ma J."/>
        </authorList>
    </citation>
    <scope>NUCLEOTIDE SEQUENCE [LARGE SCALE GENOMIC DNA]</scope>
    <source>
        <strain evidence="3">JCM 9371</strain>
    </source>
</reference>
<accession>A0ABW2XHA3</accession>
<feature type="signal peptide" evidence="1">
    <location>
        <begin position="1"/>
        <end position="18"/>
    </location>
</feature>
<proteinExistence type="predicted"/>
<dbReference type="PROSITE" id="PS51318">
    <property type="entry name" value="TAT"/>
    <property type="match status" value="1"/>
</dbReference>
<evidence type="ECO:0000313" key="2">
    <source>
        <dbReference type="EMBL" id="MFD0684112.1"/>
    </source>
</evidence>
<dbReference type="Proteomes" id="UP001597063">
    <property type="component" value="Unassembled WGS sequence"/>
</dbReference>
<name>A0ABW2XHA3_9ACTN</name>
<evidence type="ECO:0000313" key="3">
    <source>
        <dbReference type="Proteomes" id="UP001597063"/>
    </source>
</evidence>
<comment type="caution">
    <text evidence="2">The sequence shown here is derived from an EMBL/GenBank/DDBJ whole genome shotgun (WGS) entry which is preliminary data.</text>
</comment>
<gene>
    <name evidence="2" type="ORF">ACFQZM_06375</name>
</gene>
<feature type="chain" id="PRO_5047069041" evidence="1">
    <location>
        <begin position="19"/>
        <end position="386"/>
    </location>
</feature>
<evidence type="ECO:0000256" key="1">
    <source>
        <dbReference type="SAM" id="SignalP"/>
    </source>
</evidence>
<dbReference type="RefSeq" id="WP_131755049.1">
    <property type="nucleotide sequence ID" value="NZ_CAACUY010000002.1"/>
</dbReference>
<sequence>MTSSPLSRRTVLSAGALAGAAASLPSVVRPAPAAAAAPVWRDVPVSPGDGVTTLGTLALLGPHEGWVGGGKRTWGPLGLLHWDGRNWSRFPFPDDFAGGRLLVAASSRRKVWAMTNALNASVFWDGSAWRHADVRRELPSASTQLSSFPVQLSPQSLSAGRDGTAWSVIADVLNSKYVVMRWEKGAWVLADVPVPQGAMVELVSVRSHRDVWVAGGALDAALRKAPFTVHWNGRAWTDVTVLPVPGSSKSQLIRRIRPVSARLAWAFRSNDSTGQDQTLLRWTGGAAWEEFRLPQEFNTPSGPLADDGRSGVWIGGSTYGSTQYLHFEGGAWTTVQGPARTADQIEVIDMARVPGTRTILATGRTTQLNTPEPPGYLDAPLLERFH</sequence>
<protein>
    <submittedName>
        <fullName evidence="2">Uncharacterized protein</fullName>
    </submittedName>
</protein>
<organism evidence="2 3">
    <name type="scientific">Actinomadura fibrosa</name>
    <dbReference type="NCBI Taxonomy" id="111802"/>
    <lineage>
        <taxon>Bacteria</taxon>
        <taxon>Bacillati</taxon>
        <taxon>Actinomycetota</taxon>
        <taxon>Actinomycetes</taxon>
        <taxon>Streptosporangiales</taxon>
        <taxon>Thermomonosporaceae</taxon>
        <taxon>Actinomadura</taxon>
    </lineage>
</organism>
<keyword evidence="1" id="KW-0732">Signal</keyword>
<keyword evidence="3" id="KW-1185">Reference proteome</keyword>